<evidence type="ECO:0000313" key="1">
    <source>
        <dbReference type="EMBL" id="GAU88358.1"/>
    </source>
</evidence>
<gene>
    <name evidence="1" type="primary">RvY_01069-1</name>
    <name evidence="1" type="synonym">RvY_01069.1</name>
    <name evidence="1" type="ORF">RvY_01069</name>
</gene>
<name>A0A1D1UQC3_RAMVA</name>
<proteinExistence type="predicted"/>
<dbReference type="EMBL" id="BDGG01000001">
    <property type="protein sequence ID" value="GAU88358.1"/>
    <property type="molecule type" value="Genomic_DNA"/>
</dbReference>
<accession>A0A1D1UQC3</accession>
<keyword evidence="2" id="KW-1185">Reference proteome</keyword>
<reference evidence="1 2" key="1">
    <citation type="journal article" date="2016" name="Nat. Commun.">
        <title>Extremotolerant tardigrade genome and improved radiotolerance of human cultured cells by tardigrade-unique protein.</title>
        <authorList>
            <person name="Hashimoto T."/>
            <person name="Horikawa D.D."/>
            <person name="Saito Y."/>
            <person name="Kuwahara H."/>
            <person name="Kozuka-Hata H."/>
            <person name="Shin-I T."/>
            <person name="Minakuchi Y."/>
            <person name="Ohishi K."/>
            <person name="Motoyama A."/>
            <person name="Aizu T."/>
            <person name="Enomoto A."/>
            <person name="Kondo K."/>
            <person name="Tanaka S."/>
            <person name="Hara Y."/>
            <person name="Koshikawa S."/>
            <person name="Sagara H."/>
            <person name="Miura T."/>
            <person name="Yokobori S."/>
            <person name="Miyagawa K."/>
            <person name="Suzuki Y."/>
            <person name="Kubo T."/>
            <person name="Oyama M."/>
            <person name="Kohara Y."/>
            <person name="Fujiyama A."/>
            <person name="Arakawa K."/>
            <person name="Katayama T."/>
            <person name="Toyoda A."/>
            <person name="Kunieda T."/>
        </authorList>
    </citation>
    <scope>NUCLEOTIDE SEQUENCE [LARGE SCALE GENOMIC DNA]</scope>
    <source>
        <strain evidence="1 2">YOKOZUNA-1</strain>
    </source>
</reference>
<comment type="caution">
    <text evidence="1">The sequence shown here is derived from an EMBL/GenBank/DDBJ whole genome shotgun (WGS) entry which is preliminary data.</text>
</comment>
<evidence type="ECO:0000313" key="2">
    <source>
        <dbReference type="Proteomes" id="UP000186922"/>
    </source>
</evidence>
<protein>
    <submittedName>
        <fullName evidence="1">Uncharacterized protein</fullName>
    </submittedName>
</protein>
<sequence>MNIQYCVFGSWIVNETSWYKMSPLAIVPSYRFTTNHKQSSVNFHSIVKTTGPWSRKVTEVKTELTEGFRVGCYHRAFWINKLKDKVEKLSNAQDGTQCAPKPKD</sequence>
<organism evidence="1 2">
    <name type="scientific">Ramazzottius varieornatus</name>
    <name type="common">Water bear</name>
    <name type="synonym">Tardigrade</name>
    <dbReference type="NCBI Taxonomy" id="947166"/>
    <lineage>
        <taxon>Eukaryota</taxon>
        <taxon>Metazoa</taxon>
        <taxon>Ecdysozoa</taxon>
        <taxon>Tardigrada</taxon>
        <taxon>Eutardigrada</taxon>
        <taxon>Parachela</taxon>
        <taxon>Hypsibioidea</taxon>
        <taxon>Ramazzottiidae</taxon>
        <taxon>Ramazzottius</taxon>
    </lineage>
</organism>
<dbReference type="Proteomes" id="UP000186922">
    <property type="component" value="Unassembled WGS sequence"/>
</dbReference>
<dbReference type="AlphaFoldDB" id="A0A1D1UQC3"/>